<dbReference type="GO" id="GO:0070072">
    <property type="term" value="P:vacuolar proton-transporting V-type ATPase complex assembly"/>
    <property type="evidence" value="ECO:0007669"/>
    <property type="project" value="InterPro"/>
</dbReference>
<dbReference type="Pfam" id="PF11712">
    <property type="entry name" value="Vma12"/>
    <property type="match status" value="1"/>
</dbReference>
<keyword evidence="8" id="KW-1185">Reference proteome</keyword>
<evidence type="ECO:0000256" key="1">
    <source>
        <dbReference type="ARBA" id="ARBA00004477"/>
    </source>
</evidence>
<evidence type="ECO:0000256" key="2">
    <source>
        <dbReference type="ARBA" id="ARBA00022692"/>
    </source>
</evidence>
<protein>
    <submittedName>
        <fullName evidence="7">Uncharacterized protein</fullName>
    </submittedName>
</protein>
<dbReference type="PANTHER" id="PTHR31394:SF1">
    <property type="entry name" value="TRANSMEMBRANE PROTEIN 199"/>
    <property type="match status" value="1"/>
</dbReference>
<feature type="transmembrane region" description="Helical" evidence="6">
    <location>
        <begin position="99"/>
        <end position="120"/>
    </location>
</feature>
<dbReference type="GO" id="GO:0005789">
    <property type="term" value="C:endoplasmic reticulum membrane"/>
    <property type="evidence" value="ECO:0007669"/>
    <property type="project" value="UniProtKB-SubCell"/>
</dbReference>
<comment type="caution">
    <text evidence="7">The sequence shown here is derived from an EMBL/GenBank/DDBJ whole genome shotgun (WGS) entry which is preliminary data.</text>
</comment>
<accession>A0A8S1CXE7</accession>
<dbReference type="EMBL" id="CADEPI010000049">
    <property type="protein sequence ID" value="CAB3369960.1"/>
    <property type="molecule type" value="Genomic_DNA"/>
</dbReference>
<keyword evidence="3" id="KW-0256">Endoplasmic reticulum</keyword>
<proteinExistence type="predicted"/>
<evidence type="ECO:0000256" key="5">
    <source>
        <dbReference type="ARBA" id="ARBA00023136"/>
    </source>
</evidence>
<keyword evidence="2 6" id="KW-0812">Transmembrane</keyword>
<reference evidence="7 8" key="1">
    <citation type="submission" date="2020-04" db="EMBL/GenBank/DDBJ databases">
        <authorList>
            <person name="Alioto T."/>
            <person name="Alioto T."/>
            <person name="Gomez Garrido J."/>
        </authorList>
    </citation>
    <scope>NUCLEOTIDE SEQUENCE [LARGE SCALE GENOMIC DNA]</scope>
</reference>
<keyword evidence="5 6" id="KW-0472">Membrane</keyword>
<gene>
    <name evidence="7" type="ORF">CLODIP_2_CD14700</name>
</gene>
<dbReference type="AlphaFoldDB" id="A0A8S1CXE7"/>
<feature type="transmembrane region" description="Helical" evidence="6">
    <location>
        <begin position="132"/>
        <end position="152"/>
    </location>
</feature>
<evidence type="ECO:0000313" key="7">
    <source>
        <dbReference type="EMBL" id="CAB3369960.1"/>
    </source>
</evidence>
<dbReference type="PANTHER" id="PTHR31394">
    <property type="entry name" value="TRANSMEMBRANE PROTEIN 199"/>
    <property type="match status" value="1"/>
</dbReference>
<evidence type="ECO:0000256" key="6">
    <source>
        <dbReference type="SAM" id="Phobius"/>
    </source>
</evidence>
<dbReference type="OrthoDB" id="19981at2759"/>
<dbReference type="InterPro" id="IPR021013">
    <property type="entry name" value="ATPase_Vma12"/>
</dbReference>
<evidence type="ECO:0000313" key="8">
    <source>
        <dbReference type="Proteomes" id="UP000494165"/>
    </source>
</evidence>
<sequence length="180" mass="20728">MIKRLTSGSEDRLCADDFPWLQKRADAAGVSIKKLGFTIELPEPQQQPRNPQLEARCQRLRREQEAREYRQMTKSVDAARRKEPEESIAFQMKQINRQLIWVGQFLLSVIAGFAFGVIGLELIFGELELGFRLLWGTFFSVVIGVAEIYFLLRHLHFSEFGIPEELGPNKKEPDGKPHQD</sequence>
<evidence type="ECO:0000256" key="3">
    <source>
        <dbReference type="ARBA" id="ARBA00022824"/>
    </source>
</evidence>
<organism evidence="7 8">
    <name type="scientific">Cloeon dipterum</name>
    <dbReference type="NCBI Taxonomy" id="197152"/>
    <lineage>
        <taxon>Eukaryota</taxon>
        <taxon>Metazoa</taxon>
        <taxon>Ecdysozoa</taxon>
        <taxon>Arthropoda</taxon>
        <taxon>Hexapoda</taxon>
        <taxon>Insecta</taxon>
        <taxon>Pterygota</taxon>
        <taxon>Palaeoptera</taxon>
        <taxon>Ephemeroptera</taxon>
        <taxon>Pisciforma</taxon>
        <taxon>Baetidae</taxon>
        <taxon>Cloeon</taxon>
    </lineage>
</organism>
<name>A0A8S1CXE7_9INSE</name>
<dbReference type="Proteomes" id="UP000494165">
    <property type="component" value="Unassembled WGS sequence"/>
</dbReference>
<evidence type="ECO:0000256" key="4">
    <source>
        <dbReference type="ARBA" id="ARBA00022989"/>
    </source>
</evidence>
<comment type="subcellular location">
    <subcellularLocation>
        <location evidence="1">Endoplasmic reticulum membrane</location>
        <topology evidence="1">Multi-pass membrane protein</topology>
    </subcellularLocation>
</comment>
<keyword evidence="4 6" id="KW-1133">Transmembrane helix</keyword>